<gene>
    <name evidence="1" type="ORF">E2C01_013342</name>
</gene>
<dbReference type="AlphaFoldDB" id="A0A5B7DGE2"/>
<keyword evidence="2" id="KW-1185">Reference proteome</keyword>
<evidence type="ECO:0000313" key="1">
    <source>
        <dbReference type="EMBL" id="MPC20400.1"/>
    </source>
</evidence>
<evidence type="ECO:0000313" key="2">
    <source>
        <dbReference type="Proteomes" id="UP000324222"/>
    </source>
</evidence>
<sequence>MTGEVMRDGRKDATMVRIAVMSPQYWGSRTSLVSICRTSTSTTTSHLTLHEEGPHLNGEGAAGALLVRLGT</sequence>
<proteinExistence type="predicted"/>
<dbReference type="EMBL" id="VSRR010000868">
    <property type="protein sequence ID" value="MPC20400.1"/>
    <property type="molecule type" value="Genomic_DNA"/>
</dbReference>
<dbReference type="Proteomes" id="UP000324222">
    <property type="component" value="Unassembled WGS sequence"/>
</dbReference>
<organism evidence="1 2">
    <name type="scientific">Portunus trituberculatus</name>
    <name type="common">Swimming crab</name>
    <name type="synonym">Neptunus trituberculatus</name>
    <dbReference type="NCBI Taxonomy" id="210409"/>
    <lineage>
        <taxon>Eukaryota</taxon>
        <taxon>Metazoa</taxon>
        <taxon>Ecdysozoa</taxon>
        <taxon>Arthropoda</taxon>
        <taxon>Crustacea</taxon>
        <taxon>Multicrustacea</taxon>
        <taxon>Malacostraca</taxon>
        <taxon>Eumalacostraca</taxon>
        <taxon>Eucarida</taxon>
        <taxon>Decapoda</taxon>
        <taxon>Pleocyemata</taxon>
        <taxon>Brachyura</taxon>
        <taxon>Eubrachyura</taxon>
        <taxon>Portunoidea</taxon>
        <taxon>Portunidae</taxon>
        <taxon>Portuninae</taxon>
        <taxon>Portunus</taxon>
    </lineage>
</organism>
<comment type="caution">
    <text evidence="1">The sequence shown here is derived from an EMBL/GenBank/DDBJ whole genome shotgun (WGS) entry which is preliminary data.</text>
</comment>
<reference evidence="1" key="1">
    <citation type="submission" date="2019-05" db="EMBL/GenBank/DDBJ databases">
        <title>Another draft genome of Portunus trituberculatus and its Hox gene families provides insights of decapod evolution.</title>
        <authorList>
            <person name="Jeong J.-H."/>
            <person name="Song I."/>
            <person name="Kim S."/>
            <person name="Choi T."/>
            <person name="Kim D."/>
            <person name="Ryu S."/>
            <person name="Kim W."/>
        </authorList>
    </citation>
    <scope>NUCLEOTIDE SEQUENCE [LARGE SCALE GENOMIC DNA]</scope>
    <source>
        <tissue evidence="1">Muscle</tissue>
    </source>
</reference>
<accession>A0A5B7DGE2</accession>
<name>A0A5B7DGE2_PORTR</name>
<protein>
    <submittedName>
        <fullName evidence="1">Uncharacterized protein</fullName>
    </submittedName>
</protein>